<dbReference type="InterPro" id="IPR019074">
    <property type="entry name" value="YabQ"/>
</dbReference>
<gene>
    <name evidence="3" type="ORF">C7U55_09515</name>
    <name evidence="2" type="ORF">LJD69_09120</name>
</gene>
<dbReference type="RefSeq" id="WP_106988378.1">
    <property type="nucleotide sequence ID" value="NZ_DBGCOW010000054.1"/>
</dbReference>
<reference evidence="3" key="2">
    <citation type="journal article" date="2019" name="Int. J. Syst. Evol. Microbiol.">
        <title>Faecalibacillus intestinalis gen. nov., sp. nov. and Faecalibacillus faecis sp. nov., isolated from human faeces.</title>
        <authorList>
            <person name="Seo B."/>
            <person name="Jeon K."/>
            <person name="Baek I."/>
            <person name="Lee Y.M."/>
            <person name="Baek K."/>
            <person name="Ko G."/>
        </authorList>
    </citation>
    <scope>NUCLEOTIDE SEQUENCE</scope>
    <source>
        <strain evidence="3">SNUG30370</strain>
    </source>
</reference>
<keyword evidence="1" id="KW-0472">Membrane</keyword>
<keyword evidence="1" id="KW-1133">Transmembrane helix</keyword>
<keyword evidence="1" id="KW-0812">Transmembrane</keyword>
<protein>
    <submittedName>
        <fullName evidence="2">Spore cortex biosynthesis protein YabQ</fullName>
    </submittedName>
</protein>
<accession>A0A2T3FW74</accession>
<dbReference type="GeneID" id="96227202"/>
<keyword evidence="4" id="KW-1185">Reference proteome</keyword>
<evidence type="ECO:0000313" key="4">
    <source>
        <dbReference type="Proteomes" id="UP000241201"/>
    </source>
</evidence>
<evidence type="ECO:0000313" key="2">
    <source>
        <dbReference type="EMBL" id="MCB8610753.1"/>
    </source>
</evidence>
<dbReference type="Pfam" id="PF09578">
    <property type="entry name" value="Spore_YabQ"/>
    <property type="match status" value="1"/>
</dbReference>
<comment type="caution">
    <text evidence="3">The sequence shown here is derived from an EMBL/GenBank/DDBJ whole genome shotgun (WGS) entry which is preliminary data.</text>
</comment>
<name>A0A2T3FW74_9FIRM</name>
<reference evidence="4" key="1">
    <citation type="submission" date="2018-03" db="EMBL/GenBank/DDBJ databases">
        <title>Lachnoclostridium SNUG30370 gen.nov., sp.nov., isolated from human faeces.</title>
        <authorList>
            <person name="Seo B."/>
            <person name="Jeon K."/>
            <person name="Ko G."/>
        </authorList>
    </citation>
    <scope>NUCLEOTIDE SEQUENCE [LARGE SCALE GENOMIC DNA]</scope>
    <source>
        <strain evidence="4">SNUG30370</strain>
    </source>
</reference>
<dbReference type="EMBL" id="PYLP01000013">
    <property type="protein sequence ID" value="PST39537.1"/>
    <property type="molecule type" value="Genomic_DNA"/>
</dbReference>
<dbReference type="AlphaFoldDB" id="A0A2T3FW74"/>
<evidence type="ECO:0000256" key="1">
    <source>
        <dbReference type="SAM" id="Phobius"/>
    </source>
</evidence>
<dbReference type="Proteomes" id="UP001198439">
    <property type="component" value="Unassembled WGS sequence"/>
</dbReference>
<proteinExistence type="predicted"/>
<dbReference type="Proteomes" id="UP000241201">
    <property type="component" value="Unassembled WGS sequence"/>
</dbReference>
<evidence type="ECO:0000313" key="3">
    <source>
        <dbReference type="EMBL" id="PST39537.1"/>
    </source>
</evidence>
<dbReference type="EMBL" id="JAJDKZ010000024">
    <property type="protein sequence ID" value="MCB8610753.1"/>
    <property type="molecule type" value="Genomic_DNA"/>
</dbReference>
<reference evidence="2" key="3">
    <citation type="submission" date="2021-10" db="EMBL/GenBank/DDBJ databases">
        <title>Collection of gut derived symbiotic bacterial strains cultured from healthy donors.</title>
        <authorList>
            <person name="Lin H."/>
            <person name="Littmann E."/>
            <person name="Kohout C."/>
            <person name="Pamer E.G."/>
        </authorList>
    </citation>
    <scope>NUCLEOTIDE SEQUENCE</scope>
    <source>
        <strain evidence="2">DFI.4.48</strain>
    </source>
</reference>
<organism evidence="3 4">
    <name type="scientific">Faecalibacillus faecis</name>
    <dbReference type="NCBI Taxonomy" id="1982628"/>
    <lineage>
        <taxon>Bacteria</taxon>
        <taxon>Bacillati</taxon>
        <taxon>Bacillota</taxon>
        <taxon>Erysipelotrichia</taxon>
        <taxon>Erysipelotrichales</taxon>
        <taxon>Coprobacillaceae</taxon>
        <taxon>Faecalibacillus</taxon>
    </lineage>
</organism>
<feature type="transmembrane region" description="Helical" evidence="1">
    <location>
        <begin position="92"/>
        <end position="115"/>
    </location>
</feature>
<feature type="transmembrane region" description="Helical" evidence="1">
    <location>
        <begin position="12"/>
        <end position="29"/>
    </location>
</feature>
<feature type="transmembrane region" description="Helical" evidence="1">
    <location>
        <begin position="41"/>
        <end position="62"/>
    </location>
</feature>
<dbReference type="NCBIfam" id="TIGR02893">
    <property type="entry name" value="spore_yabQ"/>
    <property type="match status" value="1"/>
</dbReference>
<feature type="transmembrane region" description="Helical" evidence="1">
    <location>
        <begin position="69"/>
        <end position="86"/>
    </location>
</feature>
<sequence>MDLVTQIQGIGYSFVYGIVFTFMYHLIYSNLVKIKFKYLRYFLQICCGILFAGIYFTGLFFINEGVLRFYFLVALLFGLIIYQNYMHQQMMIVIYYINKAIDYVFFPIRFVFLRFNAIMRSIKKRVKRCQKKD</sequence>